<organism evidence="2 3">
    <name type="scientific">Moniliophthora roreri</name>
    <name type="common">Frosty pod rot fungus</name>
    <name type="synonym">Monilia roreri</name>
    <dbReference type="NCBI Taxonomy" id="221103"/>
    <lineage>
        <taxon>Eukaryota</taxon>
        <taxon>Fungi</taxon>
        <taxon>Dikarya</taxon>
        <taxon>Basidiomycota</taxon>
        <taxon>Agaricomycotina</taxon>
        <taxon>Agaricomycetes</taxon>
        <taxon>Agaricomycetidae</taxon>
        <taxon>Agaricales</taxon>
        <taxon>Marasmiineae</taxon>
        <taxon>Marasmiaceae</taxon>
        <taxon>Moniliophthora</taxon>
    </lineage>
</organism>
<feature type="region of interest" description="Disordered" evidence="1">
    <location>
        <begin position="1"/>
        <end position="128"/>
    </location>
</feature>
<feature type="compositionally biased region" description="Basic and acidic residues" evidence="1">
    <location>
        <begin position="87"/>
        <end position="97"/>
    </location>
</feature>
<dbReference type="Proteomes" id="UP000054988">
    <property type="component" value="Unassembled WGS sequence"/>
</dbReference>
<accession>A0A0W0FC33</accession>
<dbReference type="eggNOG" id="ENOG502T0DA">
    <property type="taxonomic scope" value="Eukaryota"/>
</dbReference>
<proteinExistence type="predicted"/>
<reference evidence="2 3" key="1">
    <citation type="submission" date="2015-12" db="EMBL/GenBank/DDBJ databases">
        <title>Draft genome sequence of Moniliophthora roreri, the causal agent of frosty pod rot of cacao.</title>
        <authorList>
            <person name="Aime M.C."/>
            <person name="Diaz-Valderrama J.R."/>
            <person name="Kijpornyongpan T."/>
            <person name="Phillips-Mora W."/>
        </authorList>
    </citation>
    <scope>NUCLEOTIDE SEQUENCE [LARGE SCALE GENOMIC DNA]</scope>
    <source>
        <strain evidence="2 3">MCA 2952</strain>
    </source>
</reference>
<name>A0A0W0FC33_MONRR</name>
<feature type="compositionally biased region" description="Basic and acidic residues" evidence="1">
    <location>
        <begin position="1"/>
        <end position="11"/>
    </location>
</feature>
<feature type="compositionally biased region" description="Basic and acidic residues" evidence="1">
    <location>
        <begin position="109"/>
        <end position="128"/>
    </location>
</feature>
<comment type="caution">
    <text evidence="2">The sequence shown here is derived from an EMBL/GenBank/DDBJ whole genome shotgun (WGS) entry which is preliminary data.</text>
</comment>
<dbReference type="Pfam" id="PF10346">
    <property type="entry name" value="Con-6"/>
    <property type="match status" value="2"/>
</dbReference>
<dbReference type="InterPro" id="IPR018824">
    <property type="entry name" value="Conidiation-specific_6"/>
</dbReference>
<dbReference type="PANTHER" id="PTHR36576:SF2">
    <property type="entry name" value="PROTEIN CON-6, PUTATIVE (AFU_ORTHOLOGUE AFUA_4G03615)-RELATED"/>
    <property type="match status" value="1"/>
</dbReference>
<dbReference type="EMBL" id="LATX01002129">
    <property type="protein sequence ID" value="KTB33866.1"/>
    <property type="molecule type" value="Genomic_DNA"/>
</dbReference>
<sequence>MSPASDKHEANVARGLKAAIHNPRVSDEAKEHAKERLEDMGVAVEAENGEHTNRASGGHKAARAEERTSDENEDEADASSEPSDSGTVKRDQHESNRLRGYKAALHNPHVSDEAKENAKKVLQDHDAL</sequence>
<evidence type="ECO:0000313" key="3">
    <source>
        <dbReference type="Proteomes" id="UP000054988"/>
    </source>
</evidence>
<dbReference type="AlphaFoldDB" id="A0A0W0FC33"/>
<gene>
    <name evidence="2" type="ORF">WG66_13561</name>
</gene>
<dbReference type="PANTHER" id="PTHR36576">
    <property type="entry name" value="UPF0654 PROTEIN C11D3.01C-RELATED"/>
    <property type="match status" value="1"/>
</dbReference>
<protein>
    <recommendedName>
        <fullName evidence="4">Conidiation-specific protein 6</fullName>
    </recommendedName>
</protein>
<dbReference type="InterPro" id="IPR052670">
    <property type="entry name" value="UPF0654_domain"/>
</dbReference>
<feature type="compositionally biased region" description="Basic and acidic residues" evidence="1">
    <location>
        <begin position="24"/>
        <end position="39"/>
    </location>
</feature>
<evidence type="ECO:0000256" key="1">
    <source>
        <dbReference type="SAM" id="MobiDB-lite"/>
    </source>
</evidence>
<dbReference type="GO" id="GO:0005737">
    <property type="term" value="C:cytoplasm"/>
    <property type="evidence" value="ECO:0007669"/>
    <property type="project" value="TreeGrafter"/>
</dbReference>
<evidence type="ECO:0008006" key="4">
    <source>
        <dbReference type="Google" id="ProtNLM"/>
    </source>
</evidence>
<evidence type="ECO:0000313" key="2">
    <source>
        <dbReference type="EMBL" id="KTB33866.1"/>
    </source>
</evidence>